<dbReference type="InterPro" id="IPR051058">
    <property type="entry name" value="GDSL_Est/Lipase"/>
</dbReference>
<dbReference type="EMBL" id="KZ613506">
    <property type="protein sequence ID" value="PMD16422.1"/>
    <property type="molecule type" value="Genomic_DNA"/>
</dbReference>
<gene>
    <name evidence="2" type="ORF">NA56DRAFT_673398</name>
</gene>
<keyword evidence="1" id="KW-0378">Hydrolase</keyword>
<accession>A0A2J6PQW7</accession>
<dbReference type="Proteomes" id="UP000235672">
    <property type="component" value="Unassembled WGS sequence"/>
</dbReference>
<keyword evidence="3" id="KW-1185">Reference proteome</keyword>
<reference evidence="2 3" key="1">
    <citation type="submission" date="2016-05" db="EMBL/GenBank/DDBJ databases">
        <title>A degradative enzymes factory behind the ericoid mycorrhizal symbiosis.</title>
        <authorList>
            <consortium name="DOE Joint Genome Institute"/>
            <person name="Martino E."/>
            <person name="Morin E."/>
            <person name="Grelet G."/>
            <person name="Kuo A."/>
            <person name="Kohler A."/>
            <person name="Daghino S."/>
            <person name="Barry K."/>
            <person name="Choi C."/>
            <person name="Cichocki N."/>
            <person name="Clum A."/>
            <person name="Copeland A."/>
            <person name="Hainaut M."/>
            <person name="Haridas S."/>
            <person name="Labutti K."/>
            <person name="Lindquist E."/>
            <person name="Lipzen A."/>
            <person name="Khouja H.-R."/>
            <person name="Murat C."/>
            <person name="Ohm R."/>
            <person name="Olson A."/>
            <person name="Spatafora J."/>
            <person name="Veneault-Fourrey C."/>
            <person name="Henrissat B."/>
            <person name="Grigoriev I."/>
            <person name="Martin F."/>
            <person name="Perotto S."/>
        </authorList>
    </citation>
    <scope>NUCLEOTIDE SEQUENCE [LARGE SCALE GENOMIC DNA]</scope>
    <source>
        <strain evidence="2 3">UAMH 7357</strain>
    </source>
</reference>
<dbReference type="Pfam" id="PF00657">
    <property type="entry name" value="Lipase_GDSL"/>
    <property type="match status" value="1"/>
</dbReference>
<dbReference type="InterPro" id="IPR036514">
    <property type="entry name" value="SGNH_hydro_sf"/>
</dbReference>
<protein>
    <submittedName>
        <fullName evidence="2">Carbohydrate esterase family 16 protein</fullName>
    </submittedName>
</protein>
<dbReference type="OrthoDB" id="1600564at2759"/>
<evidence type="ECO:0000256" key="1">
    <source>
        <dbReference type="ARBA" id="ARBA00022801"/>
    </source>
</evidence>
<dbReference type="PANTHER" id="PTHR45648">
    <property type="entry name" value="GDSL LIPASE/ACYLHYDROLASE FAMILY PROTEIN (AFU_ORTHOLOGUE AFUA_4G14700)"/>
    <property type="match status" value="1"/>
</dbReference>
<sequence length="310" mass="34565">MPWSQPKSSFDWDDTNFLLAFGDSYTYVQGTDGLQNYSFIGDLQNYTFTAQQLLSDQIVENQIGTSAGGPNWVEYLTSCFSGLPSRCGKQLWDFAFAGSDVSTIYTPLHHSYTVSFPVIPVDVSKALVAIFIGINDISDSAKYTFPRNNATNFPSFYTEIIGTEFEAIETIYKAGYRNYLFMNLPPLERTPGNVEPGVTPHPNSTMVHQYNSIIASSASKFSATHPGTKAMVFDTYAFLSGILDDPIPYGIKNTTGYCANYDAPDIVTNYAAYGCLPIEEYFWYNTGHITWKIHEFLAKAVGEFLEGQRC</sequence>
<evidence type="ECO:0000313" key="2">
    <source>
        <dbReference type="EMBL" id="PMD16422.1"/>
    </source>
</evidence>
<name>A0A2J6PQW7_9HELO</name>
<dbReference type="CDD" id="cd01846">
    <property type="entry name" value="fatty_acyltransferase_like"/>
    <property type="match status" value="1"/>
</dbReference>
<evidence type="ECO:0000313" key="3">
    <source>
        <dbReference type="Proteomes" id="UP000235672"/>
    </source>
</evidence>
<dbReference type="GO" id="GO:0016788">
    <property type="term" value="F:hydrolase activity, acting on ester bonds"/>
    <property type="evidence" value="ECO:0007669"/>
    <property type="project" value="InterPro"/>
</dbReference>
<organism evidence="2 3">
    <name type="scientific">Hyaloscypha hepaticicola</name>
    <dbReference type="NCBI Taxonomy" id="2082293"/>
    <lineage>
        <taxon>Eukaryota</taxon>
        <taxon>Fungi</taxon>
        <taxon>Dikarya</taxon>
        <taxon>Ascomycota</taxon>
        <taxon>Pezizomycotina</taxon>
        <taxon>Leotiomycetes</taxon>
        <taxon>Helotiales</taxon>
        <taxon>Hyaloscyphaceae</taxon>
        <taxon>Hyaloscypha</taxon>
    </lineage>
</organism>
<dbReference type="AlphaFoldDB" id="A0A2J6PQW7"/>
<dbReference type="SUPFAM" id="SSF52266">
    <property type="entry name" value="SGNH hydrolase"/>
    <property type="match status" value="1"/>
</dbReference>
<dbReference type="PANTHER" id="PTHR45648:SF85">
    <property type="entry name" value="A, PUTATIVE (AFU_ORTHOLOGUE AFUA_2G10760)-RELATED"/>
    <property type="match status" value="1"/>
</dbReference>
<proteinExistence type="predicted"/>
<dbReference type="STRING" id="1745343.A0A2J6PQW7"/>
<dbReference type="InterPro" id="IPR001087">
    <property type="entry name" value="GDSL"/>
</dbReference>
<dbReference type="Gene3D" id="3.40.50.1110">
    <property type="entry name" value="SGNH hydrolase"/>
    <property type="match status" value="1"/>
</dbReference>